<comment type="caution">
    <text evidence="1">The sequence shown here is derived from an EMBL/GenBank/DDBJ whole genome shotgun (WGS) entry which is preliminary data.</text>
</comment>
<evidence type="ECO:0000313" key="2">
    <source>
        <dbReference type="Proteomes" id="UP001176960"/>
    </source>
</evidence>
<dbReference type="EMBL" id="CATKSH010000016">
    <property type="protein sequence ID" value="CAI9121475.1"/>
    <property type="molecule type" value="Genomic_DNA"/>
</dbReference>
<name>A0AA35UXV6_9PROT</name>
<gene>
    <name evidence="1" type="ORF">LMG32879_002322</name>
</gene>
<proteinExistence type="predicted"/>
<reference evidence="1" key="1">
    <citation type="submission" date="2023-03" db="EMBL/GenBank/DDBJ databases">
        <authorList>
            <person name="Cleenwerck I."/>
        </authorList>
    </citation>
    <scope>NUCLEOTIDE SEQUENCE</scope>
    <source>
        <strain evidence="1">LMG 32879</strain>
    </source>
</reference>
<evidence type="ECO:0000313" key="1">
    <source>
        <dbReference type="EMBL" id="CAI9121475.1"/>
    </source>
</evidence>
<protein>
    <submittedName>
        <fullName evidence="1">Uncharacterized protein</fullName>
    </submittedName>
</protein>
<dbReference type="AlphaFoldDB" id="A0AA35UXV6"/>
<sequence>MDHEQEGVRQGVRKIVDNKKEYSLQIRSDFLYIIRYSLLISILDVDDAAEMQSITGLDITDICPILCAVDAAIKIPNAPMTSLKLTYEDWVGVKDSILTVLDGIHIWKKYESISKYSYSDMKKCLRFIKSEIDEMAC</sequence>
<organism evidence="1 2">
    <name type="scientific">Brytella acorum</name>
    <dbReference type="NCBI Taxonomy" id="2959299"/>
    <lineage>
        <taxon>Bacteria</taxon>
        <taxon>Pseudomonadati</taxon>
        <taxon>Pseudomonadota</taxon>
        <taxon>Alphaproteobacteria</taxon>
        <taxon>Acetobacterales</taxon>
        <taxon>Acetobacteraceae</taxon>
        <taxon>Brytella</taxon>
    </lineage>
</organism>
<dbReference type="Proteomes" id="UP001176960">
    <property type="component" value="Unassembled WGS sequence"/>
</dbReference>
<dbReference type="RefSeq" id="WP_289843637.1">
    <property type="nucleotide sequence ID" value="NZ_CATKSH010000016.1"/>
</dbReference>
<accession>A0AA35UXV6</accession>
<keyword evidence="2" id="KW-1185">Reference proteome</keyword>